<dbReference type="STRING" id="1192868.GCA_000304395_00870"/>
<comment type="caution">
    <text evidence="2">The sequence shown here is derived from an EMBL/GenBank/DDBJ whole genome shotgun (WGS) entry which is preliminary data.</text>
</comment>
<dbReference type="RefSeq" id="WP_109612000.1">
    <property type="nucleotide sequence ID" value="NZ_QGGG01000003.1"/>
</dbReference>
<name>A0A316CB01_PSESE</name>
<evidence type="ECO:0000313" key="2">
    <source>
        <dbReference type="EMBL" id="PWJ85237.1"/>
    </source>
</evidence>
<dbReference type="SUPFAM" id="SSF69593">
    <property type="entry name" value="Glycerol-3-phosphate (1)-acyltransferase"/>
    <property type="match status" value="1"/>
</dbReference>
<dbReference type="Pfam" id="PF00501">
    <property type="entry name" value="AMP-binding"/>
    <property type="match status" value="1"/>
</dbReference>
<keyword evidence="2" id="KW-0436">Ligase</keyword>
<keyword evidence="2" id="KW-0012">Acyltransferase</keyword>
<organism evidence="2 3">
    <name type="scientific">Pseudaminobacter salicylatoxidans</name>
    <dbReference type="NCBI Taxonomy" id="93369"/>
    <lineage>
        <taxon>Bacteria</taxon>
        <taxon>Pseudomonadati</taxon>
        <taxon>Pseudomonadota</taxon>
        <taxon>Alphaproteobacteria</taxon>
        <taxon>Hyphomicrobiales</taxon>
        <taxon>Phyllobacteriaceae</taxon>
        <taxon>Pseudaminobacter</taxon>
    </lineage>
</organism>
<dbReference type="AlphaFoldDB" id="A0A316CB01"/>
<dbReference type="SMART" id="SM00563">
    <property type="entry name" value="PlsC"/>
    <property type="match status" value="1"/>
</dbReference>
<dbReference type="PANTHER" id="PTHR43767:SF1">
    <property type="entry name" value="NONRIBOSOMAL PEPTIDE SYNTHASE PES1 (EUROFUNG)-RELATED"/>
    <property type="match status" value="1"/>
</dbReference>
<gene>
    <name evidence="2" type="ORF">C7441_10392</name>
</gene>
<dbReference type="InterPro" id="IPR042099">
    <property type="entry name" value="ANL_N_sf"/>
</dbReference>
<dbReference type="GO" id="GO:0016746">
    <property type="term" value="F:acyltransferase activity"/>
    <property type="evidence" value="ECO:0007669"/>
    <property type="project" value="UniProtKB-KW"/>
</dbReference>
<dbReference type="PANTHER" id="PTHR43767">
    <property type="entry name" value="LONG-CHAIN-FATTY-ACID--COA LIGASE"/>
    <property type="match status" value="1"/>
</dbReference>
<dbReference type="Gene3D" id="3.40.50.12780">
    <property type="entry name" value="N-terminal domain of ligase-like"/>
    <property type="match status" value="1"/>
</dbReference>
<sequence length="741" mass="80386">MILTGTIALCILAAYVGGALWLVVRLGLTLHQALLYLPLKLLYRIDDARMRRVRKAEAPVVYVVCHQARLDPALMLSLLPDDTLHILDEASARSHWLEPWRELARTIAFNAEHVFVSRRLVRVLKGKGRLAVYLPDDVEPGTKAFRLYRAVARIALRADAKVVPVFVAGARHLPFSLTPRRKARRRLFPKLTVSTLEPLTISDLMARNVTQPARASNALFDRLAETRLEATGPTRTLFLATLQAAFTNGARRIAVEDTGGEALDYRRLLIRTRLVGLKLAAITAPGEAVGIMLPNGSDLVLTLLGLSSSSRVAAMLDYSASPDAVTEAVRTALVRTVISSRAFAEKANLGDVVDAAEKGGTRFVWIEDLQARMSLADRIAAASFWWWPVHAQDAEKPAAIMFTPGSEGKPKTVVLSADNIMANAMQIAARISFGPGDKLLNVLPAYHAFGLTGGIALPLATGMRLFLYPSPLHYHIISEVADEIHPTILLGTDAVLAGYAQNAKPGAFSSLRFALVAAEPVRAETRREWREHFGMEIVEGYGLTEASPAVSVNTTTHGREGSAGRLLPAMKMRLAPVEGIAEGGRLLIQGPNLMLGYMSAEAPGTLQPLGEGWFDTGDVVSVDRDGFITVLDRASRFAHIGSDMVSLGTVEALAQKLWPEERHAAIAVAAVARGERIVLVTTSEDADCEEIRRSERLGKSSPLLPDEIVKVARMPLLGSGKIDYSAVRHLIDEQTGNEAAA</sequence>
<dbReference type="InterPro" id="IPR002123">
    <property type="entry name" value="Plipid/glycerol_acylTrfase"/>
</dbReference>
<dbReference type="GO" id="GO:0016878">
    <property type="term" value="F:acid-thiol ligase activity"/>
    <property type="evidence" value="ECO:0007669"/>
    <property type="project" value="UniProtKB-ARBA"/>
</dbReference>
<dbReference type="EMBL" id="QGGG01000003">
    <property type="protein sequence ID" value="PWJ85237.1"/>
    <property type="molecule type" value="Genomic_DNA"/>
</dbReference>
<dbReference type="SUPFAM" id="SSF56801">
    <property type="entry name" value="Acetyl-CoA synthetase-like"/>
    <property type="match status" value="1"/>
</dbReference>
<dbReference type="InterPro" id="IPR045851">
    <property type="entry name" value="AMP-bd_C_sf"/>
</dbReference>
<accession>A0A316CB01</accession>
<reference evidence="2 3" key="1">
    <citation type="submission" date="2018-05" db="EMBL/GenBank/DDBJ databases">
        <title>Genomic Encyclopedia of Type Strains, Phase IV (KMG-IV): sequencing the most valuable type-strain genomes for metagenomic binning, comparative biology and taxonomic classification.</title>
        <authorList>
            <person name="Goeker M."/>
        </authorList>
    </citation>
    <scope>NUCLEOTIDE SEQUENCE [LARGE SCALE GENOMIC DNA]</scope>
    <source>
        <strain evidence="2 3">DSM 6986</strain>
    </source>
</reference>
<dbReference type="InterPro" id="IPR000873">
    <property type="entry name" value="AMP-dep_synth/lig_dom"/>
</dbReference>
<keyword evidence="2" id="KW-0808">Transferase</keyword>
<proteinExistence type="predicted"/>
<keyword evidence="3" id="KW-1185">Reference proteome</keyword>
<dbReference type="OrthoDB" id="9803968at2"/>
<evidence type="ECO:0000259" key="1">
    <source>
        <dbReference type="SMART" id="SM00563"/>
    </source>
</evidence>
<dbReference type="Gene3D" id="3.30.300.30">
    <property type="match status" value="1"/>
</dbReference>
<evidence type="ECO:0000313" key="3">
    <source>
        <dbReference type="Proteomes" id="UP000245396"/>
    </source>
</evidence>
<feature type="domain" description="Phospholipid/glycerol acyltransferase" evidence="1">
    <location>
        <begin position="60"/>
        <end position="170"/>
    </location>
</feature>
<dbReference type="Proteomes" id="UP000245396">
    <property type="component" value="Unassembled WGS sequence"/>
</dbReference>
<protein>
    <submittedName>
        <fullName evidence="2">Acyl-[acyl-carrier-protein]-phospholipid O-acyltransferase/long-chain-fatty-acid--[acyl-carrier-protein] ligase</fullName>
    </submittedName>
</protein>
<dbReference type="InterPro" id="IPR050237">
    <property type="entry name" value="ATP-dep_AMP-bd_enzyme"/>
</dbReference>